<organism evidence="1 2">
    <name type="scientific">Gemmata massiliana</name>
    <dbReference type="NCBI Taxonomy" id="1210884"/>
    <lineage>
        <taxon>Bacteria</taxon>
        <taxon>Pseudomonadati</taxon>
        <taxon>Planctomycetota</taxon>
        <taxon>Planctomycetia</taxon>
        <taxon>Gemmatales</taxon>
        <taxon>Gemmataceae</taxon>
        <taxon>Gemmata</taxon>
    </lineage>
</organism>
<dbReference type="Proteomes" id="UP000464178">
    <property type="component" value="Chromosome"/>
</dbReference>
<dbReference type="KEGG" id="gms:SOIL9_51430"/>
<dbReference type="EMBL" id="LR593886">
    <property type="protein sequence ID" value="VTR92571.1"/>
    <property type="molecule type" value="Genomic_DNA"/>
</dbReference>
<reference evidence="1 2" key="1">
    <citation type="submission" date="2019-05" db="EMBL/GenBank/DDBJ databases">
        <authorList>
            <consortium name="Science for Life Laboratories"/>
        </authorList>
    </citation>
    <scope>NUCLEOTIDE SEQUENCE [LARGE SCALE GENOMIC DNA]</scope>
    <source>
        <strain evidence="1">Soil9</strain>
    </source>
</reference>
<dbReference type="AlphaFoldDB" id="A0A6P2CUB1"/>
<protein>
    <submittedName>
        <fullName evidence="1">Uncharacterized protein</fullName>
    </submittedName>
</protein>
<evidence type="ECO:0000313" key="2">
    <source>
        <dbReference type="Proteomes" id="UP000464178"/>
    </source>
</evidence>
<gene>
    <name evidence="1" type="ORF">SOIL9_51430</name>
</gene>
<evidence type="ECO:0000313" key="1">
    <source>
        <dbReference type="EMBL" id="VTR92571.1"/>
    </source>
</evidence>
<proteinExistence type="predicted"/>
<name>A0A6P2CUB1_9BACT</name>
<sequence>MARSGSILRPVTRNSAVGESCFGRAFRKSVLRLLTSTACVLLGCSELRAADEPKNEEPQQKRLEFMARKLDEFVIATEKAPKQPLVREKTPVSRFSNPTRNVSTDGAIFVWLSGERPVAVGSLWIGDEGTVRREFASLSDQALQCRRNEKVVWAPKSDGFAMKPLPDAPKPATTPALRLAQMRKLAARYSGEFAVPTGKGWEDLRLMPQPLYRYTTDKGAAEGAIFALAQANDPEMLVVLELASPKPGAPQTWSYGIARMSSAQMRVRLDDKEIWSVKAYWSNPRATEDPYQEAEDGKFP</sequence>
<keyword evidence="2" id="KW-1185">Reference proteome</keyword>
<accession>A0A6P2CUB1</accession>